<dbReference type="Gene3D" id="3.40.50.720">
    <property type="entry name" value="NAD(P)-binding Rossmann-like Domain"/>
    <property type="match status" value="1"/>
</dbReference>
<keyword evidence="3" id="KW-0560">Oxidoreductase</keyword>
<dbReference type="Pfam" id="PF13561">
    <property type="entry name" value="adh_short_C2"/>
    <property type="match status" value="1"/>
</dbReference>
<dbReference type="PANTHER" id="PTHR43618:SF8">
    <property type="entry name" value="7ALPHA-HYDROXYSTEROID DEHYDROGENASE"/>
    <property type="match status" value="1"/>
</dbReference>
<evidence type="ECO:0000256" key="3">
    <source>
        <dbReference type="ARBA" id="ARBA00023002"/>
    </source>
</evidence>
<dbReference type="InterPro" id="IPR002347">
    <property type="entry name" value="SDR_fam"/>
</dbReference>
<name>A0AB34K614_PRYPA</name>
<dbReference type="SUPFAM" id="SSF51735">
    <property type="entry name" value="NAD(P)-binding Rossmann-fold domains"/>
    <property type="match status" value="1"/>
</dbReference>
<dbReference type="EMBL" id="JBGBPQ010000001">
    <property type="protein sequence ID" value="KAL1529938.1"/>
    <property type="molecule type" value="Genomic_DNA"/>
</dbReference>
<evidence type="ECO:0000313" key="4">
    <source>
        <dbReference type="EMBL" id="KAL1529938.1"/>
    </source>
</evidence>
<keyword evidence="2" id="KW-0521">NADP</keyword>
<dbReference type="PANTHER" id="PTHR43618">
    <property type="entry name" value="7-ALPHA-HYDROXYSTEROID DEHYDROGENASE"/>
    <property type="match status" value="1"/>
</dbReference>
<accession>A0AB34K614</accession>
<evidence type="ECO:0008006" key="6">
    <source>
        <dbReference type="Google" id="ProtNLM"/>
    </source>
</evidence>
<protein>
    <recommendedName>
        <fullName evidence="6">Rhamnolipids biosynthesis 3-oxoacyl-[acyl-carrier-protein] reductase</fullName>
    </recommendedName>
</protein>
<reference evidence="4 5" key="1">
    <citation type="journal article" date="2024" name="Science">
        <title>Giant polyketide synthase enzymes in the biosynthesis of giant marine polyether toxins.</title>
        <authorList>
            <person name="Fallon T.R."/>
            <person name="Shende V.V."/>
            <person name="Wierzbicki I.H."/>
            <person name="Pendleton A.L."/>
            <person name="Watervoot N.F."/>
            <person name="Auber R.P."/>
            <person name="Gonzalez D.J."/>
            <person name="Wisecaver J.H."/>
            <person name="Moore B.S."/>
        </authorList>
    </citation>
    <scope>NUCLEOTIDE SEQUENCE [LARGE SCALE GENOMIC DNA]</scope>
    <source>
        <strain evidence="4 5">12B1</strain>
    </source>
</reference>
<keyword evidence="5" id="KW-1185">Reference proteome</keyword>
<dbReference type="InterPro" id="IPR036291">
    <property type="entry name" value="NAD(P)-bd_dom_sf"/>
</dbReference>
<evidence type="ECO:0000256" key="1">
    <source>
        <dbReference type="ARBA" id="ARBA00006484"/>
    </source>
</evidence>
<comment type="caution">
    <text evidence="4">The sequence shown here is derived from an EMBL/GenBank/DDBJ whole genome shotgun (WGS) entry which is preliminary data.</text>
</comment>
<dbReference type="PRINTS" id="PR00080">
    <property type="entry name" value="SDRFAMILY"/>
</dbReference>
<dbReference type="InterPro" id="IPR052178">
    <property type="entry name" value="Sec_Metab_Biosynth_SDR"/>
</dbReference>
<dbReference type="PRINTS" id="PR00081">
    <property type="entry name" value="GDHRDH"/>
</dbReference>
<dbReference type="GO" id="GO:0016491">
    <property type="term" value="F:oxidoreductase activity"/>
    <property type="evidence" value="ECO:0007669"/>
    <property type="project" value="UniProtKB-KW"/>
</dbReference>
<proteinExistence type="inferred from homology"/>
<gene>
    <name evidence="4" type="ORF">AB1Y20_000866</name>
</gene>
<dbReference type="Proteomes" id="UP001515480">
    <property type="component" value="Unassembled WGS sequence"/>
</dbReference>
<organism evidence="4 5">
    <name type="scientific">Prymnesium parvum</name>
    <name type="common">Toxic golden alga</name>
    <dbReference type="NCBI Taxonomy" id="97485"/>
    <lineage>
        <taxon>Eukaryota</taxon>
        <taxon>Haptista</taxon>
        <taxon>Haptophyta</taxon>
        <taxon>Prymnesiophyceae</taxon>
        <taxon>Prymnesiales</taxon>
        <taxon>Prymnesiaceae</taxon>
        <taxon>Prymnesium</taxon>
    </lineage>
</organism>
<sequence>MEASSLFSVKGKVAVVTGGGSGIGLMIAEGLLCNGAARVYLCSRKNAAAAAAAASLSGAVAITADLSTAAGVEALAQELVSREPAIHILVNNSGANWNESLESFPTEAFQRVTFLNLHVPFLLSRALLPLLEAGAAPSDCARIINIGSVDGMQPPAMSTYAYAASKAGLHHLSRMLAAELGSRHITVNTIAPGPFMSKMMKATLEAAGDAVAKSTALGRIGAPEEIAGAALFLASKAGGYCTGSVLVIDGGLTALAGRARL</sequence>
<evidence type="ECO:0000256" key="2">
    <source>
        <dbReference type="ARBA" id="ARBA00022857"/>
    </source>
</evidence>
<comment type="similarity">
    <text evidence="1">Belongs to the short-chain dehydrogenases/reductases (SDR) family.</text>
</comment>
<dbReference type="InterPro" id="IPR020904">
    <property type="entry name" value="Sc_DH/Rdtase_CS"/>
</dbReference>
<dbReference type="FunFam" id="3.40.50.720:FF:000084">
    <property type="entry name" value="Short-chain dehydrogenase reductase"/>
    <property type="match status" value="1"/>
</dbReference>
<evidence type="ECO:0000313" key="5">
    <source>
        <dbReference type="Proteomes" id="UP001515480"/>
    </source>
</evidence>
<dbReference type="PROSITE" id="PS00061">
    <property type="entry name" value="ADH_SHORT"/>
    <property type="match status" value="1"/>
</dbReference>
<dbReference type="AlphaFoldDB" id="A0AB34K614"/>